<dbReference type="Pfam" id="PF14528">
    <property type="entry name" value="LAGLIDADG_3"/>
    <property type="match status" value="1"/>
</dbReference>
<dbReference type="SUPFAM" id="SSF55608">
    <property type="entry name" value="Homing endonucleases"/>
    <property type="match status" value="2"/>
</dbReference>
<dbReference type="EMBL" id="PEWY01000131">
    <property type="protein sequence ID" value="PIU36691.1"/>
    <property type="molecule type" value="Genomic_DNA"/>
</dbReference>
<reference evidence="3" key="1">
    <citation type="submission" date="2017-09" db="EMBL/GenBank/DDBJ databases">
        <title>Depth-based differentiation of microbial function through sediment-hosted aquifers and enrichment of novel symbionts in the deep terrestrial subsurface.</title>
        <authorList>
            <person name="Probst A.J."/>
            <person name="Ladd B."/>
            <person name="Jarett J.K."/>
            <person name="Geller-Mcgrath D.E."/>
            <person name="Sieber C.M.K."/>
            <person name="Emerson J.B."/>
            <person name="Anantharaman K."/>
            <person name="Thomas B.C."/>
            <person name="Malmstrom R."/>
            <person name="Stieglmeier M."/>
            <person name="Klingl A."/>
            <person name="Woyke T."/>
            <person name="Ryan C.M."/>
            <person name="Banfield J.F."/>
        </authorList>
    </citation>
    <scope>NUCLEOTIDE SEQUENCE [LARGE SCALE GENOMIC DNA]</scope>
</reference>
<evidence type="ECO:0000313" key="2">
    <source>
        <dbReference type="EMBL" id="PIU36691.1"/>
    </source>
</evidence>
<organism evidence="2 3">
    <name type="scientific">Candidatus Roizmanbacteria bacterium CG07_land_8_20_14_0_80_34_15</name>
    <dbReference type="NCBI Taxonomy" id="1974849"/>
    <lineage>
        <taxon>Bacteria</taxon>
        <taxon>Candidatus Roizmaniibacteriota</taxon>
    </lineage>
</organism>
<dbReference type="AlphaFoldDB" id="A0A2M6YT58"/>
<comment type="caution">
    <text evidence="2">The sequence shown here is derived from an EMBL/GenBank/DDBJ whole genome shotgun (WGS) entry which is preliminary data.</text>
</comment>
<dbReference type="Gene3D" id="3.10.28.10">
    <property type="entry name" value="Homing endonucleases"/>
    <property type="match status" value="2"/>
</dbReference>
<dbReference type="InterPro" id="IPR027434">
    <property type="entry name" value="Homing_endonucl"/>
</dbReference>
<gene>
    <name evidence="2" type="ORF">COT02_04695</name>
</gene>
<dbReference type="GO" id="GO:0004519">
    <property type="term" value="F:endonuclease activity"/>
    <property type="evidence" value="ECO:0007669"/>
    <property type="project" value="InterPro"/>
</dbReference>
<protein>
    <recommendedName>
        <fullName evidence="1">Homing endonuclease LAGLIDADG domain-containing protein</fullName>
    </recommendedName>
</protein>
<dbReference type="InterPro" id="IPR004860">
    <property type="entry name" value="LAGLIDADG_dom"/>
</dbReference>
<name>A0A2M6YT58_9BACT</name>
<evidence type="ECO:0000259" key="1">
    <source>
        <dbReference type="Pfam" id="PF14528"/>
    </source>
</evidence>
<evidence type="ECO:0000313" key="3">
    <source>
        <dbReference type="Proteomes" id="UP000230184"/>
    </source>
</evidence>
<proteinExistence type="predicted"/>
<sequence>MRRNFIKIKWTCQLAYAVGLISTDGNLSKDKRHINFTSSDIQLINTYKLCLNKNNSITLNPFSKRTKKQSYKFQFGDVNFYDFLTKIGLHPNKSLTINKITIPNKYFRDFLRGHLDGDGSIIFYKDRYNAHLNQKYIYDRLFVYFISASEKHMNWLQESIYKLIGVRGSLNKQAWGKKSKTVIYRLKFSTKEAKIILNWIYYKPNLPCLLRKYLIAKPFLVPSSLN</sequence>
<feature type="domain" description="Homing endonuclease LAGLIDADG" evidence="1">
    <location>
        <begin position="13"/>
        <end position="88"/>
    </location>
</feature>
<accession>A0A2M6YT58</accession>
<dbReference type="Proteomes" id="UP000230184">
    <property type="component" value="Unassembled WGS sequence"/>
</dbReference>